<evidence type="ECO:0000313" key="3">
    <source>
        <dbReference type="Proteomes" id="UP000596742"/>
    </source>
</evidence>
<feature type="transmembrane region" description="Helical" evidence="1">
    <location>
        <begin position="126"/>
        <end position="145"/>
    </location>
</feature>
<feature type="transmembrane region" description="Helical" evidence="1">
    <location>
        <begin position="237"/>
        <end position="256"/>
    </location>
</feature>
<dbReference type="AlphaFoldDB" id="A0A8B6FNL4"/>
<accession>A0A8B6FNL4</accession>
<evidence type="ECO:0000256" key="1">
    <source>
        <dbReference type="SAM" id="Phobius"/>
    </source>
</evidence>
<keyword evidence="1" id="KW-0812">Transmembrane</keyword>
<keyword evidence="3" id="KW-1185">Reference proteome</keyword>
<gene>
    <name evidence="2" type="ORF">MGAL_10B016961</name>
</gene>
<proteinExistence type="predicted"/>
<keyword evidence="1" id="KW-1133">Transmembrane helix</keyword>
<name>A0A8B6FNL4_MYTGA</name>
<protein>
    <submittedName>
        <fullName evidence="2">Uncharacterized protein</fullName>
    </submittedName>
</protein>
<dbReference type="Proteomes" id="UP000596742">
    <property type="component" value="Unassembled WGS sequence"/>
</dbReference>
<dbReference type="OrthoDB" id="6214031at2759"/>
<reference evidence="2" key="1">
    <citation type="submission" date="2018-11" db="EMBL/GenBank/DDBJ databases">
        <authorList>
            <person name="Alioto T."/>
            <person name="Alioto T."/>
        </authorList>
    </citation>
    <scope>NUCLEOTIDE SEQUENCE</scope>
</reference>
<keyword evidence="1" id="KW-0472">Membrane</keyword>
<dbReference type="EMBL" id="UYJE01006990">
    <property type="protein sequence ID" value="VDI50714.1"/>
    <property type="molecule type" value="Genomic_DNA"/>
</dbReference>
<organism evidence="2 3">
    <name type="scientific">Mytilus galloprovincialis</name>
    <name type="common">Mediterranean mussel</name>
    <dbReference type="NCBI Taxonomy" id="29158"/>
    <lineage>
        <taxon>Eukaryota</taxon>
        <taxon>Metazoa</taxon>
        <taxon>Spiralia</taxon>
        <taxon>Lophotrochozoa</taxon>
        <taxon>Mollusca</taxon>
        <taxon>Bivalvia</taxon>
        <taxon>Autobranchia</taxon>
        <taxon>Pteriomorphia</taxon>
        <taxon>Mytilida</taxon>
        <taxon>Mytiloidea</taxon>
        <taxon>Mytilidae</taxon>
        <taxon>Mytilinae</taxon>
        <taxon>Mytilus</taxon>
    </lineage>
</organism>
<sequence>MLYQSRSFSERISRPEQALKLVKMNKSIILILLPCLVAFVMAQQYGYQSGYQSGYPAYYQNQLNAYTQQRRLYNYGNAATAQLKGAKLLNYFSSSKARDCFDAYKPFVIVSPANVSPYSIKMNKSIILVLVPCLVAFVMAQQYGYQSGYQSGYPAYYGNQLNAYTQQRRLYNYGNAATAQLKGAKLLNYSILSNRLARFSGEDLQLNENQCEFRNSNSMWHSGTVSSPKTIKMNKSIILVLVPCLVAFVMAQQYGYQSGYQSGYPAYYQNQLNAYTQQRRLYNYGNAATAQLKGAKLLNYLFGFLLLLDITNATGNSLTSSLG</sequence>
<comment type="caution">
    <text evidence="2">The sequence shown here is derived from an EMBL/GenBank/DDBJ whole genome shotgun (WGS) entry which is preliminary data.</text>
</comment>
<evidence type="ECO:0000313" key="2">
    <source>
        <dbReference type="EMBL" id="VDI50714.1"/>
    </source>
</evidence>